<organism evidence="2 3">
    <name type="scientific">Hemibagrus wyckioides</name>
    <dbReference type="NCBI Taxonomy" id="337641"/>
    <lineage>
        <taxon>Eukaryota</taxon>
        <taxon>Metazoa</taxon>
        <taxon>Chordata</taxon>
        <taxon>Craniata</taxon>
        <taxon>Vertebrata</taxon>
        <taxon>Euteleostomi</taxon>
        <taxon>Actinopterygii</taxon>
        <taxon>Neopterygii</taxon>
        <taxon>Teleostei</taxon>
        <taxon>Ostariophysi</taxon>
        <taxon>Siluriformes</taxon>
        <taxon>Bagridae</taxon>
        <taxon>Hemibagrus</taxon>
    </lineage>
</organism>
<comment type="caution">
    <text evidence="2">The sequence shown here is derived from an EMBL/GenBank/DDBJ whole genome shotgun (WGS) entry which is preliminary data.</text>
</comment>
<evidence type="ECO:0000256" key="1">
    <source>
        <dbReference type="SAM" id="MobiDB-lite"/>
    </source>
</evidence>
<proteinExistence type="predicted"/>
<evidence type="ECO:0000313" key="3">
    <source>
        <dbReference type="Proteomes" id="UP000824219"/>
    </source>
</evidence>
<reference evidence="2 3" key="1">
    <citation type="submission" date="2021-06" db="EMBL/GenBank/DDBJ databases">
        <title>Chromosome-level genome assembly of the red-tail catfish (Hemibagrus wyckioides).</title>
        <authorList>
            <person name="Shao F."/>
        </authorList>
    </citation>
    <scope>NUCLEOTIDE SEQUENCE [LARGE SCALE GENOMIC DNA]</scope>
    <source>
        <strain evidence="2">EC202008001</strain>
        <tissue evidence="2">Blood</tissue>
    </source>
</reference>
<evidence type="ECO:0000313" key="2">
    <source>
        <dbReference type="EMBL" id="KAG7329808.1"/>
    </source>
</evidence>
<feature type="region of interest" description="Disordered" evidence="1">
    <location>
        <begin position="31"/>
        <end position="76"/>
    </location>
</feature>
<dbReference type="EMBL" id="JAHKSW010000007">
    <property type="protein sequence ID" value="KAG7329808.1"/>
    <property type="molecule type" value="Genomic_DNA"/>
</dbReference>
<protein>
    <submittedName>
        <fullName evidence="2">Uncharacterized protein</fullName>
    </submittedName>
</protein>
<sequence length="111" mass="12615">MLKPVQMLHSSVLRLDEQNLHNILIRQEKMKLKQSVRRQQNPRTTQKRSKTPSLHLETSSRPSPVLSPSGGRGIQADNVSQRCVSGSFKDVCVFYIRSRMGSILTIPECIE</sequence>
<gene>
    <name evidence="2" type="ORF">KOW79_006030</name>
</gene>
<name>A0A9D3SSF5_9TELE</name>
<keyword evidence="3" id="KW-1185">Reference proteome</keyword>
<dbReference type="AlphaFoldDB" id="A0A9D3SSF5"/>
<accession>A0A9D3SSF5</accession>
<dbReference type="Proteomes" id="UP000824219">
    <property type="component" value="Linkage Group LG07"/>
</dbReference>